<name>A0AAD1X4U6_EUPCR</name>
<accession>A0AAD1X4U6</accession>
<gene>
    <name evidence="1" type="ORF">ECRASSUSDP1_LOCUS2099</name>
</gene>
<protein>
    <submittedName>
        <fullName evidence="1">Uncharacterized protein</fullName>
    </submittedName>
</protein>
<reference evidence="1" key="1">
    <citation type="submission" date="2023-07" db="EMBL/GenBank/DDBJ databases">
        <authorList>
            <consortium name="AG Swart"/>
            <person name="Singh M."/>
            <person name="Singh A."/>
            <person name="Seah K."/>
            <person name="Emmerich C."/>
        </authorList>
    </citation>
    <scope>NUCLEOTIDE SEQUENCE</scope>
    <source>
        <strain evidence="1">DP1</strain>
    </source>
</reference>
<proteinExistence type="predicted"/>
<organism evidence="1 2">
    <name type="scientific">Euplotes crassus</name>
    <dbReference type="NCBI Taxonomy" id="5936"/>
    <lineage>
        <taxon>Eukaryota</taxon>
        <taxon>Sar</taxon>
        <taxon>Alveolata</taxon>
        <taxon>Ciliophora</taxon>
        <taxon>Intramacronucleata</taxon>
        <taxon>Spirotrichea</taxon>
        <taxon>Hypotrichia</taxon>
        <taxon>Euplotida</taxon>
        <taxon>Euplotidae</taxon>
        <taxon>Moneuplotes</taxon>
    </lineage>
</organism>
<dbReference type="AlphaFoldDB" id="A0AAD1X4U6"/>
<evidence type="ECO:0000313" key="1">
    <source>
        <dbReference type="EMBL" id="CAI2360794.1"/>
    </source>
</evidence>
<dbReference type="EMBL" id="CAMPGE010001990">
    <property type="protein sequence ID" value="CAI2360794.1"/>
    <property type="molecule type" value="Genomic_DNA"/>
</dbReference>
<dbReference type="Proteomes" id="UP001295684">
    <property type="component" value="Unassembled WGS sequence"/>
</dbReference>
<keyword evidence="2" id="KW-1185">Reference proteome</keyword>
<evidence type="ECO:0000313" key="2">
    <source>
        <dbReference type="Proteomes" id="UP001295684"/>
    </source>
</evidence>
<sequence length="162" mass="18421">MVPGESLKRILEFHCEDQYYDPSSESEDELEIENDRLVKAAKDFISRVETSQDQYKIHELNQGPSQNQISCEIGFDDSFGVKNGLEEDFNDKQDHFKKFSLGQNIQRNNLDAVQGSHLRNKASLYQEGKSLSYIPTETSAIEKMNNSGDSEEIGNMLCSLEC</sequence>
<comment type="caution">
    <text evidence="1">The sequence shown here is derived from an EMBL/GenBank/DDBJ whole genome shotgun (WGS) entry which is preliminary data.</text>
</comment>